<dbReference type="Proteomes" id="UP000009328">
    <property type="component" value="Unassembled WGS sequence"/>
</dbReference>
<evidence type="ECO:0000313" key="1">
    <source>
        <dbReference type="EMBL" id="CCH45551.1"/>
    </source>
</evidence>
<dbReference type="EMBL" id="CAIF01000200">
    <property type="protein sequence ID" value="CCH45551.1"/>
    <property type="molecule type" value="Genomic_DNA"/>
</dbReference>
<comment type="caution">
    <text evidence="1">The sequence shown here is derived from an EMBL/GenBank/DDBJ whole genome shotgun (WGS) entry which is preliminary data.</text>
</comment>
<accession>K0KR03</accession>
<keyword evidence="2" id="KW-1185">Reference proteome</keyword>
<proteinExistence type="predicted"/>
<evidence type="ECO:0000313" key="2">
    <source>
        <dbReference type="Proteomes" id="UP000009328"/>
    </source>
</evidence>
<reference evidence="1 2" key="1">
    <citation type="journal article" date="2012" name="Eukaryot. Cell">
        <title>Draft genome sequence of Wickerhamomyces ciferrii NRRL Y-1031 F-60-10.</title>
        <authorList>
            <person name="Schneider J."/>
            <person name="Andrea H."/>
            <person name="Blom J."/>
            <person name="Jaenicke S."/>
            <person name="Ruckert C."/>
            <person name="Schorsch C."/>
            <person name="Szczepanowski R."/>
            <person name="Farwick M."/>
            <person name="Goesmann A."/>
            <person name="Puhler A."/>
            <person name="Schaffer S."/>
            <person name="Tauch A."/>
            <person name="Kohler T."/>
            <person name="Brinkrolf K."/>
        </authorList>
    </citation>
    <scope>NUCLEOTIDE SEQUENCE [LARGE SCALE GENOMIC DNA]</scope>
    <source>
        <strain evidence="2">ATCC 14091 / BCRC 22168 / CBS 111 / JCM 3599 / NBRC 0793 / NRRL Y-1031 F-60-10</strain>
    </source>
</reference>
<organism evidence="1 2">
    <name type="scientific">Wickerhamomyces ciferrii (strain ATCC 14091 / BCRC 22168 / CBS 111 / JCM 3599 / NBRC 0793 / NRRL Y-1031 F-60-10)</name>
    <name type="common">Yeast</name>
    <name type="synonym">Pichia ciferrii</name>
    <dbReference type="NCBI Taxonomy" id="1206466"/>
    <lineage>
        <taxon>Eukaryota</taxon>
        <taxon>Fungi</taxon>
        <taxon>Dikarya</taxon>
        <taxon>Ascomycota</taxon>
        <taxon>Saccharomycotina</taxon>
        <taxon>Saccharomycetes</taxon>
        <taxon>Phaffomycetales</taxon>
        <taxon>Wickerhamomycetaceae</taxon>
        <taxon>Wickerhamomyces</taxon>
    </lineage>
</organism>
<name>K0KR03_WICCF</name>
<dbReference type="HOGENOM" id="CLU_1533764_0_0_1"/>
<dbReference type="AlphaFoldDB" id="K0KR03"/>
<dbReference type="InParanoid" id="K0KR03"/>
<sequence length="175" mass="20662">MSQLQNIALNTEQQFTNKHNINNHTNQSQDIRIMPKMYGLSNPSTSILSDEETIIESDEEPTILNNSLIEHKPIPKILPDDTTKYSESSTEDLFNQQFQALSKIRAKLPKLNLRLVRQPRYQYYRPKLYYNIWDQYIEHHEDYYDEELGCIVFVIPDRIFESGFGRISYINLADD</sequence>
<protein>
    <submittedName>
        <fullName evidence="1">Uncharacterized protein</fullName>
    </submittedName>
</protein>
<gene>
    <name evidence="1" type="ORF">BN7_5133</name>
</gene>